<feature type="domain" description="CS" evidence="4">
    <location>
        <begin position="41"/>
        <end position="145"/>
    </location>
</feature>
<dbReference type="Proteomes" id="UP000241421">
    <property type="component" value="Unassembled WGS sequence"/>
</dbReference>
<dbReference type="PROSITE" id="PS51203">
    <property type="entry name" value="CS"/>
    <property type="match status" value="1"/>
</dbReference>
<comment type="caution">
    <text evidence="5">The sequence shown here is derived from an EMBL/GenBank/DDBJ whole genome shotgun (WGS) entry which is preliminary data.</text>
</comment>
<sequence length="147" mass="16405">MANIRRYDPFNDIARQDPFRGMDEIFREMAGVPAWRGSESGPRLRVDVTESDQSYTVIADVPGVNKDDIKVAVEGSQVTISAQVLEDNNVNSTGVLRNERFYGQLYRTITLPQEVDDDAAEAKYENGVLRLTLPKKQGTGAKQLTVQ</sequence>
<evidence type="ECO:0000313" key="5">
    <source>
        <dbReference type="EMBL" id="PWF45382.1"/>
    </source>
</evidence>
<dbReference type="InterPro" id="IPR007052">
    <property type="entry name" value="CS_dom"/>
</dbReference>
<dbReference type="AlphaFoldDB" id="A0A2U2HHK4"/>
<reference evidence="5 6" key="1">
    <citation type="submission" date="2018-04" db="EMBL/GenBank/DDBJ databases">
        <title>Massilia violaceinigra sp. nov., a novel purple-pigmented bacterium isolated from Tianshan glacier, Xinjiang, China.</title>
        <authorList>
            <person name="Wang H."/>
        </authorList>
    </citation>
    <scope>NUCLEOTIDE SEQUENCE [LARGE SCALE GENOMIC DNA]</scope>
    <source>
        <strain evidence="5 6">B448-2</strain>
    </source>
</reference>
<dbReference type="OrthoDB" id="9808910at2"/>
<proteinExistence type="inferred from homology"/>
<evidence type="ECO:0000256" key="2">
    <source>
        <dbReference type="RuleBase" id="RU003616"/>
    </source>
</evidence>
<dbReference type="RefSeq" id="WP_106758745.1">
    <property type="nucleotide sequence ID" value="NZ_PXWF02000256.1"/>
</dbReference>
<dbReference type="InterPro" id="IPR008978">
    <property type="entry name" value="HSP20-like_chaperone"/>
</dbReference>
<protein>
    <submittedName>
        <fullName evidence="5">Hsp20/alpha crystallin family protein</fullName>
    </submittedName>
</protein>
<accession>A0A2U2HHK4</accession>
<dbReference type="InterPro" id="IPR031107">
    <property type="entry name" value="Small_HSP"/>
</dbReference>
<dbReference type="SUPFAM" id="SSF49764">
    <property type="entry name" value="HSP20-like chaperones"/>
    <property type="match status" value="1"/>
</dbReference>
<organism evidence="5 6">
    <name type="scientific">Massilia glaciei</name>
    <dbReference type="NCBI Taxonomy" id="1524097"/>
    <lineage>
        <taxon>Bacteria</taxon>
        <taxon>Pseudomonadati</taxon>
        <taxon>Pseudomonadota</taxon>
        <taxon>Betaproteobacteria</taxon>
        <taxon>Burkholderiales</taxon>
        <taxon>Oxalobacteraceae</taxon>
        <taxon>Telluria group</taxon>
        <taxon>Massilia</taxon>
    </lineage>
</organism>
<evidence type="ECO:0000256" key="1">
    <source>
        <dbReference type="PROSITE-ProRule" id="PRU00285"/>
    </source>
</evidence>
<evidence type="ECO:0000259" key="3">
    <source>
        <dbReference type="PROSITE" id="PS01031"/>
    </source>
</evidence>
<gene>
    <name evidence="5" type="ORF">C7C56_017965</name>
</gene>
<dbReference type="EMBL" id="PXWF02000256">
    <property type="protein sequence ID" value="PWF45382.1"/>
    <property type="molecule type" value="Genomic_DNA"/>
</dbReference>
<dbReference type="Pfam" id="PF00011">
    <property type="entry name" value="HSP20"/>
    <property type="match status" value="1"/>
</dbReference>
<dbReference type="Gene3D" id="2.60.40.790">
    <property type="match status" value="1"/>
</dbReference>
<evidence type="ECO:0000313" key="6">
    <source>
        <dbReference type="Proteomes" id="UP000241421"/>
    </source>
</evidence>
<keyword evidence="6" id="KW-1185">Reference proteome</keyword>
<dbReference type="PROSITE" id="PS01031">
    <property type="entry name" value="SHSP"/>
    <property type="match status" value="1"/>
</dbReference>
<comment type="similarity">
    <text evidence="1 2">Belongs to the small heat shock protein (HSP20) family.</text>
</comment>
<dbReference type="CDD" id="cd06464">
    <property type="entry name" value="ACD_sHsps-like"/>
    <property type="match status" value="1"/>
</dbReference>
<dbReference type="InterPro" id="IPR002068">
    <property type="entry name" value="A-crystallin/Hsp20_dom"/>
</dbReference>
<feature type="domain" description="SHSP" evidence="3">
    <location>
        <begin position="37"/>
        <end position="147"/>
    </location>
</feature>
<dbReference type="PANTHER" id="PTHR11527">
    <property type="entry name" value="HEAT-SHOCK PROTEIN 20 FAMILY MEMBER"/>
    <property type="match status" value="1"/>
</dbReference>
<name>A0A2U2HHK4_9BURK</name>
<evidence type="ECO:0000259" key="4">
    <source>
        <dbReference type="PROSITE" id="PS51203"/>
    </source>
</evidence>